<sequence length="425" mass="48034">MYCNSDPLPANNISCILSLLEKDEEIVREQIEIAKNDLGFHTFYINKQISDILIGRNLPPPIIAEIVNCPEKSNQEIIKKVKHYIESGADIIDIGCVANKPYPDRVKEIVNLIRNKFNVLISIDSMEKSEILAAVDEDVDMILSLDLGNYKDLLSIPRDIPIVILPTNIKSSYFPKEPEIRVKNLFKLTQELRQEGFEKLIADPLLETPIVPGICNSLEAYFLYKKQVLKEENKKLELPLFFGVSNVVELMDIDSVGINGLLASIAIELDMGILFTVEHSTKLMGGVTELKESVKLNYVSKFKKTPPINHGIKVFKAKGKTSQKIPEIDKTKAIFVKKFDLGYTPDKKGYFKFYVNHYAKEIYAVFFSNDNILLKTLIGSSAEALGKRILELNLTDSLAHINYIGRELSRAEFCLAFGKPFIQDN</sequence>
<dbReference type="Gene3D" id="3.20.20.20">
    <property type="entry name" value="Dihydropteroate synthase-like"/>
    <property type="match status" value="1"/>
</dbReference>
<dbReference type="Pfam" id="PF00809">
    <property type="entry name" value="Pterin_bind"/>
    <property type="match status" value="1"/>
</dbReference>
<dbReference type="SUPFAM" id="SSF51717">
    <property type="entry name" value="Dihydropteroate synthetase-like"/>
    <property type="match status" value="1"/>
</dbReference>
<proteinExistence type="predicted"/>
<evidence type="ECO:0000313" key="2">
    <source>
        <dbReference type="EMBL" id="GAG66686.1"/>
    </source>
</evidence>
<dbReference type="EMBL" id="BART01001319">
    <property type="protein sequence ID" value="GAG66686.1"/>
    <property type="molecule type" value="Genomic_DNA"/>
</dbReference>
<dbReference type="PROSITE" id="PS50972">
    <property type="entry name" value="PTERIN_BINDING"/>
    <property type="match status" value="1"/>
</dbReference>
<evidence type="ECO:0000259" key="1">
    <source>
        <dbReference type="PROSITE" id="PS50972"/>
    </source>
</evidence>
<reference evidence="2" key="1">
    <citation type="journal article" date="2014" name="Front. Microbiol.">
        <title>High frequency of phylogenetically diverse reductive dehalogenase-homologous genes in deep subseafloor sedimentary metagenomes.</title>
        <authorList>
            <person name="Kawai M."/>
            <person name="Futagami T."/>
            <person name="Toyoda A."/>
            <person name="Takaki Y."/>
            <person name="Nishi S."/>
            <person name="Hori S."/>
            <person name="Arai W."/>
            <person name="Tsubouchi T."/>
            <person name="Morono Y."/>
            <person name="Uchiyama I."/>
            <person name="Ito T."/>
            <person name="Fujiyama A."/>
            <person name="Inagaki F."/>
            <person name="Takami H."/>
        </authorList>
    </citation>
    <scope>NUCLEOTIDE SEQUENCE</scope>
    <source>
        <strain evidence="2">Expedition CK06-06</strain>
    </source>
</reference>
<dbReference type="AlphaFoldDB" id="X1B3U2"/>
<name>X1B3U2_9ZZZZ</name>
<feature type="domain" description="Pterin-binding" evidence="1">
    <location>
        <begin position="51"/>
        <end position="298"/>
    </location>
</feature>
<dbReference type="InterPro" id="IPR000489">
    <property type="entry name" value="Pterin-binding_dom"/>
</dbReference>
<gene>
    <name evidence="2" type="ORF">S01H4_04791</name>
</gene>
<dbReference type="InterPro" id="IPR011005">
    <property type="entry name" value="Dihydropteroate_synth-like_sf"/>
</dbReference>
<organism evidence="2">
    <name type="scientific">marine sediment metagenome</name>
    <dbReference type="NCBI Taxonomy" id="412755"/>
    <lineage>
        <taxon>unclassified sequences</taxon>
        <taxon>metagenomes</taxon>
        <taxon>ecological metagenomes</taxon>
    </lineage>
</organism>
<accession>X1B3U2</accession>
<dbReference type="GO" id="GO:0042558">
    <property type="term" value="P:pteridine-containing compound metabolic process"/>
    <property type="evidence" value="ECO:0007669"/>
    <property type="project" value="InterPro"/>
</dbReference>
<protein>
    <recommendedName>
        <fullName evidence="1">Pterin-binding domain-containing protein</fullName>
    </recommendedName>
</protein>
<comment type="caution">
    <text evidence="2">The sequence shown here is derived from an EMBL/GenBank/DDBJ whole genome shotgun (WGS) entry which is preliminary data.</text>
</comment>
<dbReference type="InterPro" id="IPR025595">
    <property type="entry name" value="PterinBD-DUF4346"/>
</dbReference>
<dbReference type="Pfam" id="PF14251">
    <property type="entry name" value="PterinBD-DUF4346"/>
    <property type="match status" value="1"/>
</dbReference>